<dbReference type="OrthoDB" id="3196815at2"/>
<dbReference type="AlphaFoldDB" id="U2V9M9"/>
<protein>
    <submittedName>
        <fullName evidence="1">Uncharacterized protein</fullName>
    </submittedName>
</protein>
<evidence type="ECO:0000313" key="1">
    <source>
        <dbReference type="EMBL" id="ERL09286.1"/>
    </source>
</evidence>
<name>U2V9M9_9ACTN</name>
<organism evidence="1 2">
    <name type="scientific">Olsenella profusa F0195</name>
    <dbReference type="NCBI Taxonomy" id="1125712"/>
    <lineage>
        <taxon>Bacteria</taxon>
        <taxon>Bacillati</taxon>
        <taxon>Actinomycetota</taxon>
        <taxon>Coriobacteriia</taxon>
        <taxon>Coriobacteriales</taxon>
        <taxon>Atopobiaceae</taxon>
        <taxon>Olsenella</taxon>
    </lineage>
</organism>
<dbReference type="PATRIC" id="fig|1125712.3.peg.781"/>
<reference evidence="1 2" key="1">
    <citation type="submission" date="2013-08" db="EMBL/GenBank/DDBJ databases">
        <authorList>
            <person name="Durkin A.S."/>
            <person name="Haft D.R."/>
            <person name="McCorrison J."/>
            <person name="Torralba M."/>
            <person name="Gillis M."/>
            <person name="Haft D.H."/>
            <person name="Methe B."/>
            <person name="Sutton G."/>
            <person name="Nelson K.E."/>
        </authorList>
    </citation>
    <scope>NUCLEOTIDE SEQUENCE [LARGE SCALE GENOMIC DNA]</scope>
    <source>
        <strain evidence="1 2">F0195</strain>
    </source>
</reference>
<dbReference type="STRING" id="1125712.HMPREF1316_1841"/>
<dbReference type="EMBL" id="AWEZ01000030">
    <property type="protein sequence ID" value="ERL09286.1"/>
    <property type="molecule type" value="Genomic_DNA"/>
</dbReference>
<accession>U2V9M9</accession>
<gene>
    <name evidence="1" type="ORF">HMPREF1316_1841</name>
</gene>
<proteinExistence type="predicted"/>
<dbReference type="RefSeq" id="WP_021725643.1">
    <property type="nucleotide sequence ID" value="NZ_AWEZ01000030.1"/>
</dbReference>
<sequence length="93" mass="10455">MKDKLQVRVLLTPTHSEHSFFLPLDLSVAECANLVSRLFERMEHGYWQSTGEEDLMLCDPDLPSTGELLNPNESIRALKAREIVADGSLLALM</sequence>
<dbReference type="Proteomes" id="UP000016638">
    <property type="component" value="Unassembled WGS sequence"/>
</dbReference>
<evidence type="ECO:0000313" key="2">
    <source>
        <dbReference type="Proteomes" id="UP000016638"/>
    </source>
</evidence>
<keyword evidence="2" id="KW-1185">Reference proteome</keyword>
<comment type="caution">
    <text evidence="1">The sequence shown here is derived from an EMBL/GenBank/DDBJ whole genome shotgun (WGS) entry which is preliminary data.</text>
</comment>